<evidence type="ECO:0000256" key="2">
    <source>
        <dbReference type="ARBA" id="ARBA00022475"/>
    </source>
</evidence>
<gene>
    <name evidence="11" type="ORF">C5Y98_11300</name>
</gene>
<dbReference type="Gene3D" id="3.80.10.10">
    <property type="entry name" value="Ribonuclease Inhibitor"/>
    <property type="match status" value="2"/>
</dbReference>
<evidence type="ECO:0000256" key="8">
    <source>
        <dbReference type="ARBA" id="ARBA00023180"/>
    </source>
</evidence>
<evidence type="ECO:0000256" key="4">
    <source>
        <dbReference type="ARBA" id="ARBA00022729"/>
    </source>
</evidence>
<organism evidence="11 12">
    <name type="scientific">Blastopirellula marina</name>
    <dbReference type="NCBI Taxonomy" id="124"/>
    <lineage>
        <taxon>Bacteria</taxon>
        <taxon>Pseudomonadati</taxon>
        <taxon>Planctomycetota</taxon>
        <taxon>Planctomycetia</taxon>
        <taxon>Pirellulales</taxon>
        <taxon>Pirellulaceae</taxon>
        <taxon>Blastopirellula</taxon>
    </lineage>
</organism>
<proteinExistence type="predicted"/>
<name>A0A2S8FXK5_9BACT</name>
<comment type="subcellular location">
    <subcellularLocation>
        <location evidence="1">Cell membrane</location>
    </subcellularLocation>
    <subcellularLocation>
        <location evidence="9">Endomembrane system</location>
        <topology evidence="9">Single-pass membrane protein</topology>
    </subcellularLocation>
</comment>
<reference evidence="11 12" key="1">
    <citation type="submission" date="2018-02" db="EMBL/GenBank/DDBJ databases">
        <title>Comparative genomes isolates from brazilian mangrove.</title>
        <authorList>
            <person name="Araujo J.E."/>
            <person name="Taketani R.G."/>
            <person name="Silva M.C.P."/>
            <person name="Loureco M.V."/>
            <person name="Andreote F.D."/>
        </authorList>
    </citation>
    <scope>NUCLEOTIDE SEQUENCE [LARGE SCALE GENOMIC DNA]</scope>
    <source>
        <strain evidence="11 12">NAP PRIS-MGV</strain>
    </source>
</reference>
<dbReference type="EMBL" id="PUIB01000012">
    <property type="protein sequence ID" value="PQO36574.1"/>
    <property type="molecule type" value="Genomic_DNA"/>
</dbReference>
<evidence type="ECO:0000256" key="9">
    <source>
        <dbReference type="ARBA" id="ARBA00037847"/>
    </source>
</evidence>
<accession>A0A2S8FXK5</accession>
<keyword evidence="4" id="KW-0732">Signal</keyword>
<dbReference type="PANTHER" id="PTHR48052:SF8">
    <property type="entry name" value="LRR RECEPTOR-LIKE SERINE_THREONINE-PROTEIN KINASE FLS2"/>
    <property type="match status" value="1"/>
</dbReference>
<dbReference type="OrthoDB" id="272105at2"/>
<evidence type="ECO:0000256" key="1">
    <source>
        <dbReference type="ARBA" id="ARBA00004236"/>
    </source>
</evidence>
<protein>
    <recommendedName>
        <fullName evidence="13">Leucine Rich repeats (2 copies)</fullName>
    </recommendedName>
</protein>
<dbReference type="RefSeq" id="WP_105354257.1">
    <property type="nucleotide sequence ID" value="NZ_PUIB01000012.1"/>
</dbReference>
<dbReference type="GO" id="GO:0005886">
    <property type="term" value="C:plasma membrane"/>
    <property type="evidence" value="ECO:0007669"/>
    <property type="project" value="UniProtKB-SubCell"/>
</dbReference>
<dbReference type="GO" id="GO:0012505">
    <property type="term" value="C:endomembrane system"/>
    <property type="evidence" value="ECO:0007669"/>
    <property type="project" value="UniProtKB-SubCell"/>
</dbReference>
<evidence type="ECO:0000313" key="12">
    <source>
        <dbReference type="Proteomes" id="UP000239388"/>
    </source>
</evidence>
<dbReference type="AlphaFoldDB" id="A0A2S8FXK5"/>
<evidence type="ECO:0000256" key="7">
    <source>
        <dbReference type="ARBA" id="ARBA00023170"/>
    </source>
</evidence>
<keyword evidence="6 10" id="KW-0472">Membrane</keyword>
<keyword evidence="2" id="KW-1003">Cell membrane</keyword>
<dbReference type="SUPFAM" id="SSF52047">
    <property type="entry name" value="RNI-like"/>
    <property type="match status" value="1"/>
</dbReference>
<keyword evidence="3 10" id="KW-0812">Transmembrane</keyword>
<keyword evidence="7" id="KW-0675">Receptor</keyword>
<keyword evidence="5 10" id="KW-1133">Transmembrane helix</keyword>
<evidence type="ECO:0008006" key="13">
    <source>
        <dbReference type="Google" id="ProtNLM"/>
    </source>
</evidence>
<sequence>MSETLDKTFFGIRRRFRFSLRELLIVTFVLSIPLAWLGRSYFRAQEEQAIIDQIENLGGQVYFGYELKTLVNSQSRHEPPGPKWIRTLLGEHIFATVHRIRIPQNQLTDEIVAKLARLRALESISLNSDQVTGKSLGYIRRMPHLESLWLESDKIQPEDLKKLVDFPSLTILGLKGAAASPQHLQQLPPLPRLKTLKISESLATDEHLLPLSRFPQLRHLSLRNVPGVQFNDPTTFSELSLLRILEVFNGELTDQSFRALASASNLDTLRVDKQSLTRQMLAQLNGHPKLRSLSFRQTNINDDDLSALDDLPNLTSLSVVATQVTSAGIDAAKKRFPKLVAN</sequence>
<evidence type="ECO:0000256" key="5">
    <source>
        <dbReference type="ARBA" id="ARBA00022989"/>
    </source>
</evidence>
<dbReference type="PANTHER" id="PTHR48052">
    <property type="entry name" value="UNNAMED PRODUCT"/>
    <property type="match status" value="1"/>
</dbReference>
<comment type="caution">
    <text evidence="11">The sequence shown here is derived from an EMBL/GenBank/DDBJ whole genome shotgun (WGS) entry which is preliminary data.</text>
</comment>
<evidence type="ECO:0000256" key="3">
    <source>
        <dbReference type="ARBA" id="ARBA00022692"/>
    </source>
</evidence>
<keyword evidence="8" id="KW-0325">Glycoprotein</keyword>
<feature type="transmembrane region" description="Helical" evidence="10">
    <location>
        <begin position="20"/>
        <end position="38"/>
    </location>
</feature>
<evidence type="ECO:0000256" key="10">
    <source>
        <dbReference type="SAM" id="Phobius"/>
    </source>
</evidence>
<evidence type="ECO:0000313" key="11">
    <source>
        <dbReference type="EMBL" id="PQO36574.1"/>
    </source>
</evidence>
<evidence type="ECO:0000256" key="6">
    <source>
        <dbReference type="ARBA" id="ARBA00023136"/>
    </source>
</evidence>
<dbReference type="InterPro" id="IPR032675">
    <property type="entry name" value="LRR_dom_sf"/>
</dbReference>
<dbReference type="Proteomes" id="UP000239388">
    <property type="component" value="Unassembled WGS sequence"/>
</dbReference>